<feature type="domain" description="Calcineurin-like phosphoesterase" evidence="1">
    <location>
        <begin position="5"/>
        <end position="162"/>
    </location>
</feature>
<proteinExistence type="predicted"/>
<dbReference type="InterPro" id="IPR050126">
    <property type="entry name" value="Ap4A_hydrolase"/>
</dbReference>
<reference evidence="2 3" key="1">
    <citation type="submission" date="2017-09" db="EMBL/GenBank/DDBJ databases">
        <title>Depth-based differentiation of microbial function through sediment-hosted aquifers and enrichment of novel symbionts in the deep terrestrial subsurface.</title>
        <authorList>
            <person name="Probst A.J."/>
            <person name="Ladd B."/>
            <person name="Jarett J.K."/>
            <person name="Geller-Mcgrath D.E."/>
            <person name="Sieber C.M."/>
            <person name="Emerson J.B."/>
            <person name="Anantharaman K."/>
            <person name="Thomas B.C."/>
            <person name="Malmstrom R."/>
            <person name="Stieglmeier M."/>
            <person name="Klingl A."/>
            <person name="Woyke T."/>
            <person name="Ryan C.M."/>
            <person name="Banfield J.F."/>
        </authorList>
    </citation>
    <scope>NUCLEOTIDE SEQUENCE [LARGE SCALE GENOMIC DNA]</scope>
    <source>
        <strain evidence="2">CG17_big_fil_post_rev_8_21_14_2_50_48_46</strain>
    </source>
</reference>
<gene>
    <name evidence="2" type="ORF">COW36_17645</name>
</gene>
<sequence>MSENRTLVIGDIHGCARELQKLLENVQPTRVILVGDLFTKGPDPSGVWELIQQYRMQAVLGNHDAWLLKIRDGEVEPRPKHERIVDCLDQRAPGWESWLRKLPLFLDLDPFIVVHAGLHPSGEVEKTTSEMALLMRHWPMGNLSAPHWHEVYTGQRGVIFGHDARQGLVYIRRNNQPFLIGLDTGCVYGKKLTGYLLEKDELFQVSAAQVYQPIYC</sequence>
<dbReference type="SUPFAM" id="SSF56300">
    <property type="entry name" value="Metallo-dependent phosphatases"/>
    <property type="match status" value="1"/>
</dbReference>
<dbReference type="Pfam" id="PF00149">
    <property type="entry name" value="Metallophos"/>
    <property type="match status" value="1"/>
</dbReference>
<dbReference type="InterPro" id="IPR029052">
    <property type="entry name" value="Metallo-depent_PP-like"/>
</dbReference>
<dbReference type="Proteomes" id="UP000231019">
    <property type="component" value="Unassembled WGS sequence"/>
</dbReference>
<comment type="caution">
    <text evidence="2">The sequence shown here is derived from an EMBL/GenBank/DDBJ whole genome shotgun (WGS) entry which is preliminary data.</text>
</comment>
<dbReference type="PANTHER" id="PTHR42850">
    <property type="entry name" value="METALLOPHOSPHOESTERASE"/>
    <property type="match status" value="1"/>
</dbReference>
<dbReference type="InterPro" id="IPR004843">
    <property type="entry name" value="Calcineurin-like_PHP"/>
</dbReference>
<evidence type="ECO:0000259" key="1">
    <source>
        <dbReference type="Pfam" id="PF00149"/>
    </source>
</evidence>
<organism evidence="2 3">
    <name type="scientific">bacterium (Candidatus Blackallbacteria) CG17_big_fil_post_rev_8_21_14_2_50_48_46</name>
    <dbReference type="NCBI Taxonomy" id="2014261"/>
    <lineage>
        <taxon>Bacteria</taxon>
        <taxon>Candidatus Blackallbacteria</taxon>
    </lineage>
</organism>
<accession>A0A2M7G0U8</accession>
<name>A0A2M7G0U8_9BACT</name>
<evidence type="ECO:0000313" key="3">
    <source>
        <dbReference type="Proteomes" id="UP000231019"/>
    </source>
</evidence>
<protein>
    <submittedName>
        <fullName evidence="2">Metallophosphatase</fullName>
    </submittedName>
</protein>
<evidence type="ECO:0000313" key="2">
    <source>
        <dbReference type="EMBL" id="PIW15243.1"/>
    </source>
</evidence>
<dbReference type="GO" id="GO:0005737">
    <property type="term" value="C:cytoplasm"/>
    <property type="evidence" value="ECO:0007669"/>
    <property type="project" value="TreeGrafter"/>
</dbReference>
<dbReference type="AlphaFoldDB" id="A0A2M7G0U8"/>
<dbReference type="GO" id="GO:0006798">
    <property type="term" value="P:polyphosphate catabolic process"/>
    <property type="evidence" value="ECO:0007669"/>
    <property type="project" value="TreeGrafter"/>
</dbReference>
<dbReference type="EMBL" id="PFFQ01000053">
    <property type="protein sequence ID" value="PIW15243.1"/>
    <property type="molecule type" value="Genomic_DNA"/>
</dbReference>
<dbReference type="PANTHER" id="PTHR42850:SF4">
    <property type="entry name" value="ZINC-DEPENDENT ENDOPOLYPHOSPHATASE"/>
    <property type="match status" value="1"/>
</dbReference>
<dbReference type="Gene3D" id="3.60.21.10">
    <property type="match status" value="1"/>
</dbReference>
<dbReference type="GO" id="GO:0000298">
    <property type="term" value="F:endopolyphosphatase activity"/>
    <property type="evidence" value="ECO:0007669"/>
    <property type="project" value="TreeGrafter"/>
</dbReference>
<dbReference type="GO" id="GO:0016791">
    <property type="term" value="F:phosphatase activity"/>
    <property type="evidence" value="ECO:0007669"/>
    <property type="project" value="TreeGrafter"/>
</dbReference>